<dbReference type="InterPro" id="IPR014030">
    <property type="entry name" value="Ketoacyl_synth_N"/>
</dbReference>
<dbReference type="CDD" id="cd00834">
    <property type="entry name" value="KAS_I_II"/>
    <property type="match status" value="1"/>
</dbReference>
<dbReference type="RefSeq" id="WP_144040576.1">
    <property type="nucleotide sequence ID" value="NZ_BMPL01000014.1"/>
</dbReference>
<comment type="caution">
    <text evidence="6">The sequence shown here is derived from an EMBL/GenBank/DDBJ whole genome shotgun (WGS) entry which is preliminary data.</text>
</comment>
<dbReference type="AlphaFoldDB" id="A0A553JNG7"/>
<dbReference type="PANTHER" id="PTHR11712:SF336">
    <property type="entry name" value="3-OXOACYL-[ACYL-CARRIER-PROTEIN] SYNTHASE, MITOCHONDRIAL"/>
    <property type="match status" value="1"/>
</dbReference>
<evidence type="ECO:0000256" key="3">
    <source>
        <dbReference type="ARBA" id="ARBA00022679"/>
    </source>
</evidence>
<comment type="pathway">
    <text evidence="1">Lipid metabolism; fatty acid biosynthesis.</text>
</comment>
<evidence type="ECO:0000313" key="6">
    <source>
        <dbReference type="EMBL" id="TRY14005.1"/>
    </source>
</evidence>
<dbReference type="Proteomes" id="UP000318126">
    <property type="component" value="Unassembled WGS sequence"/>
</dbReference>
<reference evidence="7" key="1">
    <citation type="submission" date="2019-07" db="EMBL/GenBank/DDBJ databases">
        <title>Shewanella sp. YLB-08 draft genomic sequence.</title>
        <authorList>
            <person name="Yu L."/>
        </authorList>
    </citation>
    <scope>NUCLEOTIDE SEQUENCE [LARGE SCALE GENOMIC DNA]</scope>
    <source>
        <strain evidence="7">JCM 20706</strain>
    </source>
</reference>
<dbReference type="PROSITE" id="PS52004">
    <property type="entry name" value="KS3_2"/>
    <property type="match status" value="1"/>
</dbReference>
<dbReference type="PANTHER" id="PTHR11712">
    <property type="entry name" value="POLYKETIDE SYNTHASE-RELATED"/>
    <property type="match status" value="1"/>
</dbReference>
<keyword evidence="7" id="KW-1185">Reference proteome</keyword>
<protein>
    <submittedName>
        <fullName evidence="6">Beta-ketoacyl-[acyl-carrier-protein] synthase family protein</fullName>
    </submittedName>
</protein>
<sequence>MMNQNNKQRKRVVITGLGPVTPIGVGNRDFWQGLKTGRNGVTSLDKINDFPLFDHLRSPIVAAVPAGAFANTGGVKNRLMDMALTGYTLAIEDAGLNSGGFDHSQARKSVVLGTAVGETTAMEHSFLSMDVDGKLDQSRTPDTLIDEMCFHGMSHLMANLFGCNRQVLTISTGCTSGLDAIGTAAEYIQSGESDICICGGVEAPITPVVYAAFDALGALSKRADDPASASRPFSYGRDGFVLGEGAAILVLEELEFALARGAHIYGEIGGYHSLNNCFHMTDLPEKGTALADCMEICLERGELSPQQIDHVNAHGSSTPQNDICETNAIKAVLGEHAHDISVNSLKAMVGHALGASNAIEIAACALSLKYQFVFPTINLQRPDHGCDLDYVANVGRYQPMDHILKLSSGFSGIHSALTMSRYQ</sequence>
<keyword evidence="3 4" id="KW-0808">Transferase</keyword>
<dbReference type="Pfam" id="PF00109">
    <property type="entry name" value="ketoacyl-synt"/>
    <property type="match status" value="1"/>
</dbReference>
<dbReference type="SMART" id="SM00825">
    <property type="entry name" value="PKS_KS"/>
    <property type="match status" value="1"/>
</dbReference>
<accession>A0A553JNG7</accession>
<gene>
    <name evidence="6" type="ORF">FN961_12845</name>
</gene>
<evidence type="ECO:0000256" key="4">
    <source>
        <dbReference type="RuleBase" id="RU003694"/>
    </source>
</evidence>
<dbReference type="GO" id="GO:0004315">
    <property type="term" value="F:3-oxoacyl-[acyl-carrier-protein] synthase activity"/>
    <property type="evidence" value="ECO:0007669"/>
    <property type="project" value="TreeGrafter"/>
</dbReference>
<comment type="similarity">
    <text evidence="2 4">Belongs to the thiolase-like superfamily. Beta-ketoacyl-ACP synthases family.</text>
</comment>
<dbReference type="InterPro" id="IPR014031">
    <property type="entry name" value="Ketoacyl_synth_C"/>
</dbReference>
<organism evidence="6 7">
    <name type="scientific">Shewanella hanedai</name>
    <name type="common">Alteromonas hanedai</name>
    <dbReference type="NCBI Taxonomy" id="25"/>
    <lineage>
        <taxon>Bacteria</taxon>
        <taxon>Pseudomonadati</taxon>
        <taxon>Pseudomonadota</taxon>
        <taxon>Gammaproteobacteria</taxon>
        <taxon>Alteromonadales</taxon>
        <taxon>Shewanellaceae</taxon>
        <taxon>Shewanella</taxon>
    </lineage>
</organism>
<dbReference type="InterPro" id="IPR000794">
    <property type="entry name" value="Beta-ketoacyl_synthase"/>
</dbReference>
<evidence type="ECO:0000256" key="1">
    <source>
        <dbReference type="ARBA" id="ARBA00005194"/>
    </source>
</evidence>
<feature type="domain" description="Ketosynthase family 3 (KS3)" evidence="5">
    <location>
        <begin position="9"/>
        <end position="421"/>
    </location>
</feature>
<dbReference type="GO" id="GO:0006633">
    <property type="term" value="P:fatty acid biosynthetic process"/>
    <property type="evidence" value="ECO:0007669"/>
    <property type="project" value="TreeGrafter"/>
</dbReference>
<evidence type="ECO:0000313" key="7">
    <source>
        <dbReference type="Proteomes" id="UP000318126"/>
    </source>
</evidence>
<dbReference type="InterPro" id="IPR020841">
    <property type="entry name" value="PKS_Beta-ketoAc_synthase_dom"/>
</dbReference>
<dbReference type="Pfam" id="PF02801">
    <property type="entry name" value="Ketoacyl-synt_C"/>
    <property type="match status" value="1"/>
</dbReference>
<proteinExistence type="inferred from homology"/>
<dbReference type="Gene3D" id="3.40.47.10">
    <property type="match status" value="1"/>
</dbReference>
<evidence type="ECO:0000256" key="2">
    <source>
        <dbReference type="ARBA" id="ARBA00008467"/>
    </source>
</evidence>
<dbReference type="SUPFAM" id="SSF53901">
    <property type="entry name" value="Thiolase-like"/>
    <property type="match status" value="2"/>
</dbReference>
<dbReference type="OrthoDB" id="9808669at2"/>
<dbReference type="InterPro" id="IPR016039">
    <property type="entry name" value="Thiolase-like"/>
</dbReference>
<dbReference type="EMBL" id="VKGK01000014">
    <property type="protein sequence ID" value="TRY14005.1"/>
    <property type="molecule type" value="Genomic_DNA"/>
</dbReference>
<name>A0A553JNG7_SHEHA</name>
<evidence type="ECO:0000259" key="5">
    <source>
        <dbReference type="PROSITE" id="PS52004"/>
    </source>
</evidence>
<dbReference type="GO" id="GO:0005829">
    <property type="term" value="C:cytosol"/>
    <property type="evidence" value="ECO:0007669"/>
    <property type="project" value="TreeGrafter"/>
</dbReference>